<dbReference type="Proteomes" id="UP000737113">
    <property type="component" value="Unassembled WGS sequence"/>
</dbReference>
<evidence type="ECO:0000313" key="1">
    <source>
        <dbReference type="EMBL" id="NMH65375.1"/>
    </source>
</evidence>
<organism evidence="1 2">
    <name type="scientific">Shewanella salipaludis</name>
    <dbReference type="NCBI Taxonomy" id="2723052"/>
    <lineage>
        <taxon>Bacteria</taxon>
        <taxon>Pseudomonadati</taxon>
        <taxon>Pseudomonadota</taxon>
        <taxon>Gammaproteobacteria</taxon>
        <taxon>Alteromonadales</taxon>
        <taxon>Shewanellaceae</taxon>
        <taxon>Shewanella</taxon>
    </lineage>
</organism>
<protein>
    <submittedName>
        <fullName evidence="1">Uncharacterized protein</fullName>
    </submittedName>
</protein>
<dbReference type="Gene3D" id="1.25.40.10">
    <property type="entry name" value="Tetratricopeptide repeat domain"/>
    <property type="match status" value="1"/>
</dbReference>
<accession>A0A972JJP8</accession>
<name>A0A972JJP8_9GAMM</name>
<reference evidence="1" key="1">
    <citation type="submission" date="2020-04" db="EMBL/GenBank/DDBJ databases">
        <title>Description of Shewanella salipaludis sp. nov., isolated from a salt marsh.</title>
        <authorList>
            <person name="Park S."/>
            <person name="Yoon J.-H."/>
        </authorList>
    </citation>
    <scope>NUCLEOTIDE SEQUENCE</scope>
    <source>
        <strain evidence="1">SHSM-M6</strain>
    </source>
</reference>
<sequence>MLFQTGLANAYHFKSRHYIDIWNLEAKLTPPEFEDALSAAQRAYELEPGNPHYQLTLAKVMEWGAFAGIYQIDTSLSTSLYRQAIAQRPNWPNAYADYAYHLAFFRRDLAAAWPQLSLALDYGPFTPEVLRQVLVVGFNFWPELSAGQKLLVLQSAHKLVLANGRHYQLVNKLARQYRRSGALCSYLKNLSDPLPAAKLTQLNRDVCRA</sequence>
<gene>
    <name evidence="1" type="ORF">HC757_09345</name>
</gene>
<comment type="caution">
    <text evidence="1">The sequence shown here is derived from an EMBL/GenBank/DDBJ whole genome shotgun (WGS) entry which is preliminary data.</text>
</comment>
<keyword evidence="2" id="KW-1185">Reference proteome</keyword>
<proteinExistence type="predicted"/>
<dbReference type="RefSeq" id="WP_169564080.1">
    <property type="nucleotide sequence ID" value="NZ_JAAXYH010000005.1"/>
</dbReference>
<evidence type="ECO:0000313" key="2">
    <source>
        <dbReference type="Proteomes" id="UP000737113"/>
    </source>
</evidence>
<dbReference type="EMBL" id="JAAXYH010000005">
    <property type="protein sequence ID" value="NMH65375.1"/>
    <property type="molecule type" value="Genomic_DNA"/>
</dbReference>
<dbReference type="AlphaFoldDB" id="A0A972JJP8"/>
<dbReference type="SUPFAM" id="SSF81901">
    <property type="entry name" value="HCP-like"/>
    <property type="match status" value="1"/>
</dbReference>
<dbReference type="InterPro" id="IPR011990">
    <property type="entry name" value="TPR-like_helical_dom_sf"/>
</dbReference>